<keyword evidence="1 5" id="KW-0349">Heme</keyword>
<evidence type="ECO:0000256" key="6">
    <source>
        <dbReference type="SAM" id="MobiDB-lite"/>
    </source>
</evidence>
<organism evidence="8">
    <name type="scientific">Paramoeba aestuarina</name>
    <dbReference type="NCBI Taxonomy" id="180227"/>
    <lineage>
        <taxon>Eukaryota</taxon>
        <taxon>Amoebozoa</taxon>
        <taxon>Discosea</taxon>
        <taxon>Flabellinia</taxon>
        <taxon>Dactylopodida</taxon>
        <taxon>Paramoebidae</taxon>
        <taxon>Paramoeba</taxon>
    </lineage>
</organism>
<dbReference type="Pfam" id="PF00173">
    <property type="entry name" value="Cyt-b5"/>
    <property type="match status" value="1"/>
</dbReference>
<dbReference type="InterPro" id="IPR050668">
    <property type="entry name" value="Cytochrome_b5"/>
</dbReference>
<evidence type="ECO:0000256" key="3">
    <source>
        <dbReference type="ARBA" id="ARBA00023004"/>
    </source>
</evidence>
<dbReference type="InterPro" id="IPR036400">
    <property type="entry name" value="Cyt_B5-like_heme/steroid_sf"/>
</dbReference>
<evidence type="ECO:0000313" key="8">
    <source>
        <dbReference type="EMBL" id="CAE2290492.1"/>
    </source>
</evidence>
<comment type="similarity">
    <text evidence="4 5">Belongs to the cytochrome b5 family.</text>
</comment>
<protein>
    <recommendedName>
        <fullName evidence="7">Cytochrome b5 heme-binding domain-containing protein</fullName>
    </recommendedName>
</protein>
<dbReference type="AlphaFoldDB" id="A0A7S4KCN1"/>
<dbReference type="Gene3D" id="3.10.120.10">
    <property type="entry name" value="Cytochrome b5-like heme/steroid binding domain"/>
    <property type="match status" value="1"/>
</dbReference>
<dbReference type="GO" id="GO:0020037">
    <property type="term" value="F:heme binding"/>
    <property type="evidence" value="ECO:0007669"/>
    <property type="project" value="UniProtKB-UniRule"/>
</dbReference>
<name>A0A7S4KCN1_9EUKA</name>
<dbReference type="InterPro" id="IPR018506">
    <property type="entry name" value="Cyt_B5_heme-BS"/>
</dbReference>
<dbReference type="PANTHER" id="PTHR19359">
    <property type="entry name" value="CYTOCHROME B5"/>
    <property type="match status" value="1"/>
</dbReference>
<gene>
    <name evidence="8" type="ORF">NAES01612_LOCUS5226</name>
</gene>
<sequence>MEIGENLDIEDLTPCEDHENRPVPRLEEVLSETCQCTSPANCDCLDKGKDCSGMSSNPHAFATSSFEEEGNDYQSLSPPSNPLSCPASQKTSFFFNTPLFTREEVAKHNTPEDCWLVANGNVYDATSYLHEHPAGPRAILRRAGKDVTTDFEFHSASAQKRFKTFKIGEVAEETSCSIC</sequence>
<dbReference type="SUPFAM" id="SSF55856">
    <property type="entry name" value="Cytochrome b5-like heme/steroid binding domain"/>
    <property type="match status" value="1"/>
</dbReference>
<dbReference type="PROSITE" id="PS50255">
    <property type="entry name" value="CYTOCHROME_B5_2"/>
    <property type="match status" value="1"/>
</dbReference>
<keyword evidence="2 5" id="KW-0479">Metal-binding</keyword>
<dbReference type="SMART" id="SM01117">
    <property type="entry name" value="Cyt-b5"/>
    <property type="match status" value="1"/>
</dbReference>
<evidence type="ECO:0000256" key="4">
    <source>
        <dbReference type="ARBA" id="ARBA00038168"/>
    </source>
</evidence>
<proteinExistence type="inferred from homology"/>
<evidence type="ECO:0000256" key="2">
    <source>
        <dbReference type="ARBA" id="ARBA00022723"/>
    </source>
</evidence>
<reference evidence="8" key="1">
    <citation type="submission" date="2021-01" db="EMBL/GenBank/DDBJ databases">
        <authorList>
            <person name="Corre E."/>
            <person name="Pelletier E."/>
            <person name="Niang G."/>
            <person name="Scheremetjew M."/>
            <person name="Finn R."/>
            <person name="Kale V."/>
            <person name="Holt S."/>
            <person name="Cochrane G."/>
            <person name="Meng A."/>
            <person name="Brown T."/>
            <person name="Cohen L."/>
        </authorList>
    </citation>
    <scope>NUCLEOTIDE SEQUENCE</scope>
    <source>
        <strain evidence="8">SoJaBio B1-5/56/2</strain>
    </source>
</reference>
<feature type="domain" description="Cytochrome b5 heme-binding" evidence="7">
    <location>
        <begin position="97"/>
        <end position="171"/>
    </location>
</feature>
<dbReference type="PRINTS" id="PR00363">
    <property type="entry name" value="CYTOCHROMEB5"/>
</dbReference>
<feature type="compositionally biased region" description="Acidic residues" evidence="6">
    <location>
        <begin position="1"/>
        <end position="14"/>
    </location>
</feature>
<evidence type="ECO:0000259" key="7">
    <source>
        <dbReference type="PROSITE" id="PS50255"/>
    </source>
</evidence>
<dbReference type="InterPro" id="IPR001199">
    <property type="entry name" value="Cyt_B5-like_heme/steroid-bd"/>
</dbReference>
<keyword evidence="3 5" id="KW-0408">Iron</keyword>
<evidence type="ECO:0000256" key="5">
    <source>
        <dbReference type="RuleBase" id="RU362121"/>
    </source>
</evidence>
<dbReference type="EMBL" id="HBKR01007921">
    <property type="protein sequence ID" value="CAE2290492.1"/>
    <property type="molecule type" value="Transcribed_RNA"/>
</dbReference>
<dbReference type="GO" id="GO:0046872">
    <property type="term" value="F:metal ion binding"/>
    <property type="evidence" value="ECO:0007669"/>
    <property type="project" value="UniProtKB-UniRule"/>
</dbReference>
<accession>A0A7S4KCN1</accession>
<feature type="region of interest" description="Disordered" evidence="6">
    <location>
        <begin position="1"/>
        <end position="20"/>
    </location>
</feature>
<dbReference type="PROSITE" id="PS00191">
    <property type="entry name" value="CYTOCHROME_B5_1"/>
    <property type="match status" value="1"/>
</dbReference>
<dbReference type="GO" id="GO:0016020">
    <property type="term" value="C:membrane"/>
    <property type="evidence" value="ECO:0007669"/>
    <property type="project" value="TreeGrafter"/>
</dbReference>
<evidence type="ECO:0000256" key="1">
    <source>
        <dbReference type="ARBA" id="ARBA00022617"/>
    </source>
</evidence>
<dbReference type="PANTHER" id="PTHR19359:SF146">
    <property type="entry name" value="B5, PUTATIVE-RELATED"/>
    <property type="match status" value="1"/>
</dbReference>